<evidence type="ECO:0000313" key="2">
    <source>
        <dbReference type="EMBL" id="SCC80763.1"/>
    </source>
</evidence>
<sequence length="1180" mass="129341">MGDGLRDDFNFVRDLISELTSRDNGFARELEGINDPAAIQNDFDLLRNWVEKLPEDLRQQALDKIDEVEADENFDPQRFQDLAEELLNGGPDDPDCDERRTPPWRFPDLFENPPASPLALDLTGQGLEIIDLDASNAYFDLDNNGFASHTAWLGGGNGFLALDVNGNGRIDDQSELFGAVSFDSADDHGFTKLALHDENGDGVIDAQDSVFGDLLIWRDFNGNGLTNEGELFTLDELGIVSISLDAQFVDTWEGANWISHTATFTMADGTVREIHDIWFDHSQMLTRYAWGQDFNFHPDIDFLPDLAGYGTLKDLRFAISEDDDLRLDLRALVLDAPELTALEIRDRFETFLHDWADVSDVDPASRGSHVDARKLAVLEALHGRPFLNWVGGESIGANAGRQLMQQYDLMLSAYLISFMTQQPFAQMMIGGDVEAARDNPWIGFSYLEYDVLRDRVSADAGDFVQTMVDDYFAPRIAESTKAVADMAVFVKAFGAGLSLWLYDDADGEAFSVALQSALQDAGINANGSLIFDAVMSGMRVATPEGESFTAISDSGQDLIFSNALDTTLAGGRGSDLYVYARGNGHDTIIEDRFEGSNDQLTFVDIASGEVTLVREGMDLRVLIPESAEGTGGAGSVLLKHQFASRWGYGVETIHFADGVSWTQADLRALIIEQDRANGETELVGFRSADVIRSTEGDNILRGMDGNDTYIYARGNGHDTIIEDRFEGSNDQLTFEDIASGEVTLVREGMDLRVLIPESAEGAGDEGSVLLQDHFEMRWGYGVETLHFADGVSWTQADLRALIIEQDRANGETELVGFRSADVIRSTEGDNILRGMDGNDTYIYARGNGHDTIIEDRFEGSNDQLTFEDIASGEVTLVREGMDLRVLIPESAEGAGDEGSVLLQDHFEMRWGYGVETLHFADGVSWMQADLRALIIEQDRANGETELVGFRSADVIRSTEGDNILRGMDGNDTYIYARGNGHDTIIEDRFQGSNDQLTFEDIASGEVTLVREGMDLRVLILESAEGAGDEGSVLLQDHFEMRWGYGVETLHFADGVSWMQSQVAALLDHPDAGPVTHRGFAADDTFASTGANEVFFGDGGDDTFVFAPGFGQDAIVDFSAGAGSDGTIVFDEAVFADLDAVIAAAEQQGDDVLITANDDDALLLKGVNLSQLHEDDFRFVA</sequence>
<dbReference type="SUPFAM" id="SSF51120">
    <property type="entry name" value="beta-Roll"/>
    <property type="match status" value="5"/>
</dbReference>
<dbReference type="Gene3D" id="2.150.10.10">
    <property type="entry name" value="Serralysin-like metalloprotease, C-terminal"/>
    <property type="match status" value="3"/>
</dbReference>
<dbReference type="Pfam" id="PF00353">
    <property type="entry name" value="HemolysinCabind"/>
    <property type="match status" value="3"/>
</dbReference>
<name>A0ABY0KBG4_9HYPH</name>
<dbReference type="PANTHER" id="PTHR39431:SF1">
    <property type="entry name" value="FRPA_C-RELATED PROTEIN"/>
    <property type="match status" value="1"/>
</dbReference>
<dbReference type="Pfam" id="PF06594">
    <property type="entry name" value="HCBP_related"/>
    <property type="match status" value="2"/>
</dbReference>
<organism evidence="2 3">
    <name type="scientific">Saliniramus fredricksonii</name>
    <dbReference type="NCBI Taxonomy" id="1653334"/>
    <lineage>
        <taxon>Bacteria</taxon>
        <taxon>Pseudomonadati</taxon>
        <taxon>Pseudomonadota</taxon>
        <taxon>Alphaproteobacteria</taxon>
        <taxon>Hyphomicrobiales</taxon>
        <taxon>Salinarimonadaceae</taxon>
        <taxon>Saliniramus</taxon>
    </lineage>
</organism>
<gene>
    <name evidence="2" type="ORF">GA0071312_1688</name>
</gene>
<proteinExistence type="predicted"/>
<keyword evidence="3" id="KW-1185">Reference proteome</keyword>
<feature type="domain" description="Haemolysin-type calcium binding-related" evidence="1">
    <location>
        <begin position="763"/>
        <end position="797"/>
    </location>
</feature>
<evidence type="ECO:0000259" key="1">
    <source>
        <dbReference type="Pfam" id="PF06594"/>
    </source>
</evidence>
<dbReference type="PANTHER" id="PTHR39431">
    <property type="entry name" value="FRPA/C-RELATED PROTEIN"/>
    <property type="match status" value="1"/>
</dbReference>
<dbReference type="InterPro" id="IPR001343">
    <property type="entry name" value="Hemolysn_Ca-bd"/>
</dbReference>
<feature type="domain" description="Haemolysin-type calcium binding-related" evidence="1">
    <location>
        <begin position="631"/>
        <end position="665"/>
    </location>
</feature>
<protein>
    <submittedName>
        <fullName evidence="2">Haemolysin-type calcium binding protein related domain-containing protein</fullName>
    </submittedName>
</protein>
<dbReference type="InterPro" id="IPR010566">
    <property type="entry name" value="Haemolys_ca-bd"/>
</dbReference>
<reference evidence="2 3" key="1">
    <citation type="submission" date="2016-08" db="EMBL/GenBank/DDBJ databases">
        <authorList>
            <person name="Varghese N."/>
            <person name="Submissions Spin"/>
        </authorList>
    </citation>
    <scope>NUCLEOTIDE SEQUENCE [LARGE SCALE GENOMIC DNA]</scope>
    <source>
        <strain evidence="2 3">HL-109</strain>
    </source>
</reference>
<dbReference type="InterPro" id="IPR011049">
    <property type="entry name" value="Serralysin-like_metalloprot_C"/>
</dbReference>
<evidence type="ECO:0000313" key="3">
    <source>
        <dbReference type="Proteomes" id="UP000182800"/>
    </source>
</evidence>
<dbReference type="EMBL" id="FMBM01000002">
    <property type="protein sequence ID" value="SCC80763.1"/>
    <property type="molecule type" value="Genomic_DNA"/>
</dbReference>
<accession>A0ABY0KBG4</accession>
<dbReference type="Proteomes" id="UP000182800">
    <property type="component" value="Unassembled WGS sequence"/>
</dbReference>
<comment type="caution">
    <text evidence="2">The sequence shown here is derived from an EMBL/GenBank/DDBJ whole genome shotgun (WGS) entry which is preliminary data.</text>
</comment>